<protein>
    <submittedName>
        <fullName evidence="1">Uncharacterized protein</fullName>
    </submittedName>
</protein>
<evidence type="ECO:0000313" key="1">
    <source>
        <dbReference type="EMBL" id="KKM63116.1"/>
    </source>
</evidence>
<dbReference type="EMBL" id="LAZR01011159">
    <property type="protein sequence ID" value="KKM63116.1"/>
    <property type="molecule type" value="Genomic_DNA"/>
</dbReference>
<sequence>MNQDEINEAIKLAKDIQRVRDYKKMYGDFSVHPETLTGLPVTCPFDPPREEWSRAAQYTRIGGKSYYCGEVRHS</sequence>
<gene>
    <name evidence="1" type="ORF">LCGC14_1514770</name>
</gene>
<organism evidence="1">
    <name type="scientific">marine sediment metagenome</name>
    <dbReference type="NCBI Taxonomy" id="412755"/>
    <lineage>
        <taxon>unclassified sequences</taxon>
        <taxon>metagenomes</taxon>
        <taxon>ecological metagenomes</taxon>
    </lineage>
</organism>
<reference evidence="1" key="1">
    <citation type="journal article" date="2015" name="Nature">
        <title>Complex archaea that bridge the gap between prokaryotes and eukaryotes.</title>
        <authorList>
            <person name="Spang A."/>
            <person name="Saw J.H."/>
            <person name="Jorgensen S.L."/>
            <person name="Zaremba-Niedzwiedzka K."/>
            <person name="Martijn J."/>
            <person name="Lind A.E."/>
            <person name="van Eijk R."/>
            <person name="Schleper C."/>
            <person name="Guy L."/>
            <person name="Ettema T.J."/>
        </authorList>
    </citation>
    <scope>NUCLEOTIDE SEQUENCE</scope>
</reference>
<proteinExistence type="predicted"/>
<comment type="caution">
    <text evidence="1">The sequence shown here is derived from an EMBL/GenBank/DDBJ whole genome shotgun (WGS) entry which is preliminary data.</text>
</comment>
<dbReference type="AlphaFoldDB" id="A0A0F9JL35"/>
<name>A0A0F9JL35_9ZZZZ</name>
<accession>A0A0F9JL35</accession>